<protein>
    <submittedName>
        <fullName evidence="2">Uncharacterized protein</fullName>
    </submittedName>
</protein>
<feature type="transmembrane region" description="Helical" evidence="1">
    <location>
        <begin position="33"/>
        <end position="51"/>
    </location>
</feature>
<evidence type="ECO:0000313" key="3">
    <source>
        <dbReference type="Proteomes" id="UP000256601"/>
    </source>
</evidence>
<accession>A0A371C7A8</accession>
<proteinExistence type="predicted"/>
<reference evidence="2 3" key="1">
    <citation type="submission" date="2018-07" db="EMBL/GenBank/DDBJ databases">
        <title>Draft Genome Assemblies for Five Robust Yarrowia lipolytica Strains Exhibiting High Lipid Production and Pentose Sugar Utilization and Sugar Alcohol Secretion from Undetoxified Lignocellulosic Biomass Hydrolysates.</title>
        <authorList>
            <consortium name="DOE Joint Genome Institute"/>
            <person name="Walker C."/>
            <person name="Ryu S."/>
            <person name="Na H."/>
            <person name="Zane M."/>
            <person name="LaButti K."/>
            <person name="Lipzen A."/>
            <person name="Haridas S."/>
            <person name="Barry K."/>
            <person name="Grigoriev I.V."/>
            <person name="Quarterman J."/>
            <person name="Slininger P."/>
            <person name="Dien B."/>
            <person name="Trinh C.T."/>
        </authorList>
    </citation>
    <scope>NUCLEOTIDE SEQUENCE [LARGE SCALE GENOMIC DNA]</scope>
    <source>
        <strain evidence="2 3">YB392</strain>
    </source>
</reference>
<organism evidence="2 3">
    <name type="scientific">Yarrowia lipolytica</name>
    <name type="common">Candida lipolytica</name>
    <dbReference type="NCBI Taxonomy" id="4952"/>
    <lineage>
        <taxon>Eukaryota</taxon>
        <taxon>Fungi</taxon>
        <taxon>Dikarya</taxon>
        <taxon>Ascomycota</taxon>
        <taxon>Saccharomycotina</taxon>
        <taxon>Dipodascomycetes</taxon>
        <taxon>Dipodascales</taxon>
        <taxon>Dipodascales incertae sedis</taxon>
        <taxon>Yarrowia</taxon>
    </lineage>
</organism>
<evidence type="ECO:0000256" key="1">
    <source>
        <dbReference type="SAM" id="Phobius"/>
    </source>
</evidence>
<keyword evidence="1" id="KW-0812">Transmembrane</keyword>
<gene>
    <name evidence="2" type="ORF">B0I71DRAFT_33650</name>
</gene>
<sequence>MSYRQYLLPVTTWAYYLGTSTLVTFFVETGLSNWMDTALATLLVQVLLHLLHTRQYEYATTDTLGRVVILGISTLHHECQ</sequence>
<evidence type="ECO:0000313" key="2">
    <source>
        <dbReference type="EMBL" id="RDW26185.1"/>
    </source>
</evidence>
<name>A0A371C7A8_YARLL</name>
<dbReference type="EMBL" id="KZ858984">
    <property type="protein sequence ID" value="RDW26185.1"/>
    <property type="molecule type" value="Genomic_DNA"/>
</dbReference>
<dbReference type="AlphaFoldDB" id="A0A371C7A8"/>
<keyword evidence="1" id="KW-1133">Transmembrane helix</keyword>
<dbReference type="Proteomes" id="UP000256601">
    <property type="component" value="Unassembled WGS sequence"/>
</dbReference>
<feature type="transmembrane region" description="Helical" evidence="1">
    <location>
        <begin position="7"/>
        <end position="27"/>
    </location>
</feature>
<keyword evidence="1" id="KW-0472">Membrane</keyword>